<proteinExistence type="predicted"/>
<dbReference type="EMBL" id="CM056788">
    <property type="protein sequence ID" value="KAJ8731057.1"/>
    <property type="molecule type" value="Genomic_DNA"/>
</dbReference>
<comment type="caution">
    <text evidence="1">The sequence shown here is derived from an EMBL/GenBank/DDBJ whole genome shotgun (WGS) entry which is preliminary data.</text>
</comment>
<dbReference type="Proteomes" id="UP001231649">
    <property type="component" value="Chromosome 12"/>
</dbReference>
<reference evidence="1" key="1">
    <citation type="submission" date="2023-03" db="EMBL/GenBank/DDBJ databases">
        <title>Chromosome-level genomes of two armyworms, Mythimna separata and Mythimna loreyi, provide insights into the biosynthesis and reception of sex pheromones.</title>
        <authorList>
            <person name="Zhao H."/>
        </authorList>
    </citation>
    <scope>NUCLEOTIDE SEQUENCE</scope>
    <source>
        <strain evidence="1">BeijingLab</strain>
    </source>
</reference>
<keyword evidence="2" id="KW-1185">Reference proteome</keyword>
<evidence type="ECO:0000313" key="2">
    <source>
        <dbReference type="Proteomes" id="UP001231649"/>
    </source>
</evidence>
<sequence>MDEASMNHYEKQLYSVFKTFDVDNEEALDRSAVHKLCDALQLEDRGAALVNTLFERRSDRVTFAQFRNGLLAVLGGAGGDPARALPATPEPLPQPDPPPHHSDDDSSGREVAPKFVFGSKKYGRRSRPPRSGAAAEEPPSPRSSSASRLDTDDKRARQRMRCRRSASAMESRDDTIGLDGGPQDSAPETFEHDRRIDRDEALALCRGLNMEGIDRRLIERIFDDTGTTDTTVGEFFDRLNASLTTTMEEATREVRASATIDDAAADAADDEAAAGLPSELVLEAWERAGVQQPRRLLAELGFGAVALRPPELERALDEELRALPEPPGERDARALLLLAALALTRLRLDLARRRAHLAAAERDKLRGDVAEANRHARLLAQEVDESHARIEAELKASLRRAETRHADTARQTAAENAAERERAAATRARLEAEVARRADAEARLREDLSSVRARVDELEARLASAEERCGEAERERARSAAELRAARAAADAAREQAAPAEHAARLHELRRENQLLRDRNDELCAALEEQARRGARDRPPERGGDLSTELDSLLTQERSEECDSSPVSIDQRILGHVEAVTKLREIFDSVHEISSMSESDGQTCASCASAGEAVRRVQERVRELGDALICVEPAQRAGVDVSAQTDAPHDAELRDAEQRHEQEKLKMSGLIKDLESSLEQMKAEYDKCEEYWSSKLEEERDMYSEEQRLGDERLAELVAKIGEYERQFAPAAALPTIDERHSLEAQFTDLEDEFARYRSSAEAELSARTAELARAAERVAALERRLEAAAAVAVAPAPGPPPAGDAAPRLAGEVRELRARTARAEAAARRLHARLAAADLLVKDLYVENCQLAHRRPL</sequence>
<name>A0ACC2R4J1_9NEOP</name>
<evidence type="ECO:0000313" key="1">
    <source>
        <dbReference type="EMBL" id="KAJ8731057.1"/>
    </source>
</evidence>
<organism evidence="1 2">
    <name type="scientific">Mythimna loreyi</name>
    <dbReference type="NCBI Taxonomy" id="667449"/>
    <lineage>
        <taxon>Eukaryota</taxon>
        <taxon>Metazoa</taxon>
        <taxon>Ecdysozoa</taxon>
        <taxon>Arthropoda</taxon>
        <taxon>Hexapoda</taxon>
        <taxon>Insecta</taxon>
        <taxon>Pterygota</taxon>
        <taxon>Neoptera</taxon>
        <taxon>Endopterygota</taxon>
        <taxon>Lepidoptera</taxon>
        <taxon>Glossata</taxon>
        <taxon>Ditrysia</taxon>
        <taxon>Noctuoidea</taxon>
        <taxon>Noctuidae</taxon>
        <taxon>Noctuinae</taxon>
        <taxon>Hadenini</taxon>
        <taxon>Mythimna</taxon>
    </lineage>
</organism>
<accession>A0ACC2R4J1</accession>
<protein>
    <submittedName>
        <fullName evidence="1">Uncharacterized protein</fullName>
    </submittedName>
</protein>
<gene>
    <name evidence="1" type="ORF">PYW08_002470</name>
</gene>